<dbReference type="EMBL" id="JBITLV010000003">
    <property type="protein sequence ID" value="MFI7587428.1"/>
    <property type="molecule type" value="Genomic_DNA"/>
</dbReference>
<dbReference type="Pfam" id="PF10646">
    <property type="entry name" value="Germane"/>
    <property type="match status" value="1"/>
</dbReference>
<evidence type="ECO:0000313" key="3">
    <source>
        <dbReference type="EMBL" id="MFI7587428.1"/>
    </source>
</evidence>
<evidence type="ECO:0000259" key="2">
    <source>
        <dbReference type="SMART" id="SM00909"/>
    </source>
</evidence>
<protein>
    <submittedName>
        <fullName evidence="3">GerMN domain-containing protein</fullName>
    </submittedName>
</protein>
<proteinExistence type="predicted"/>
<evidence type="ECO:0000313" key="4">
    <source>
        <dbReference type="Proteomes" id="UP001612915"/>
    </source>
</evidence>
<dbReference type="InterPro" id="IPR019606">
    <property type="entry name" value="GerMN"/>
</dbReference>
<keyword evidence="4" id="KW-1185">Reference proteome</keyword>
<sequence length="210" mass="21145">MSLTTGRRVVARRLAPVAVVVAVAACGVPTGGTSTVAATARVPYGLLNTAAPDAGAVTSLAPAAARRTRIALVAGDGRIRMVPRARPVDASVSTVQSLLDQLAAGPSDEERRTGLGSALPTGVRLQAGGPRSGILTVDLSEGTPVQAADRLAVAVGQIVLTVTAVPGVRAVRLQRRGQPVDAPLPSGALTTRELVAADYQTLLDDPPSGG</sequence>
<name>A0ABW8AM22_9ACTN</name>
<evidence type="ECO:0000256" key="1">
    <source>
        <dbReference type="SAM" id="SignalP"/>
    </source>
</evidence>
<dbReference type="PROSITE" id="PS51257">
    <property type="entry name" value="PROKAR_LIPOPROTEIN"/>
    <property type="match status" value="1"/>
</dbReference>
<organism evidence="3 4">
    <name type="scientific">Spongisporangium articulatum</name>
    <dbReference type="NCBI Taxonomy" id="3362603"/>
    <lineage>
        <taxon>Bacteria</taxon>
        <taxon>Bacillati</taxon>
        <taxon>Actinomycetota</taxon>
        <taxon>Actinomycetes</taxon>
        <taxon>Kineosporiales</taxon>
        <taxon>Kineosporiaceae</taxon>
        <taxon>Spongisporangium</taxon>
    </lineage>
</organism>
<reference evidence="3 4" key="1">
    <citation type="submission" date="2024-10" db="EMBL/GenBank/DDBJ databases">
        <title>The Natural Products Discovery Center: Release of the First 8490 Sequenced Strains for Exploring Actinobacteria Biosynthetic Diversity.</title>
        <authorList>
            <person name="Kalkreuter E."/>
            <person name="Kautsar S.A."/>
            <person name="Yang D."/>
            <person name="Bader C.D."/>
            <person name="Teijaro C.N."/>
            <person name="Fluegel L."/>
            <person name="Davis C.M."/>
            <person name="Simpson J.R."/>
            <person name="Lauterbach L."/>
            <person name="Steele A.D."/>
            <person name="Gui C."/>
            <person name="Meng S."/>
            <person name="Li G."/>
            <person name="Viehrig K."/>
            <person name="Ye F."/>
            <person name="Su P."/>
            <person name="Kiefer A.F."/>
            <person name="Nichols A."/>
            <person name="Cepeda A.J."/>
            <person name="Yan W."/>
            <person name="Fan B."/>
            <person name="Jiang Y."/>
            <person name="Adhikari A."/>
            <person name="Zheng C.-J."/>
            <person name="Schuster L."/>
            <person name="Cowan T.M."/>
            <person name="Smanski M.J."/>
            <person name="Chevrette M.G."/>
            <person name="De Carvalho L.P.S."/>
            <person name="Shen B."/>
        </authorList>
    </citation>
    <scope>NUCLEOTIDE SEQUENCE [LARGE SCALE GENOMIC DNA]</scope>
    <source>
        <strain evidence="3 4">NPDC049639</strain>
    </source>
</reference>
<feature type="domain" description="GerMN" evidence="2">
    <location>
        <begin position="95"/>
        <end position="184"/>
    </location>
</feature>
<feature type="chain" id="PRO_5046756083" evidence="1">
    <location>
        <begin position="25"/>
        <end position="210"/>
    </location>
</feature>
<gene>
    <name evidence="3" type="ORF">ACIB24_10175</name>
</gene>
<keyword evidence="1" id="KW-0732">Signal</keyword>
<dbReference type="SMART" id="SM00909">
    <property type="entry name" value="Germane"/>
    <property type="match status" value="1"/>
</dbReference>
<comment type="caution">
    <text evidence="3">The sequence shown here is derived from an EMBL/GenBank/DDBJ whole genome shotgun (WGS) entry which is preliminary data.</text>
</comment>
<dbReference type="Proteomes" id="UP001612915">
    <property type="component" value="Unassembled WGS sequence"/>
</dbReference>
<feature type="signal peptide" evidence="1">
    <location>
        <begin position="1"/>
        <end position="24"/>
    </location>
</feature>
<accession>A0ABW8AM22</accession>
<dbReference type="RefSeq" id="WP_398279099.1">
    <property type="nucleotide sequence ID" value="NZ_JBITLV010000003.1"/>
</dbReference>